<comment type="caution">
    <text evidence="2">The sequence shown here is derived from an EMBL/GenBank/DDBJ whole genome shotgun (WGS) entry which is preliminary data.</text>
</comment>
<gene>
    <name evidence="2" type="ORF">ACFOHJ_19170</name>
</gene>
<dbReference type="RefSeq" id="WP_378223513.1">
    <property type="nucleotide sequence ID" value="NZ_JBHRTK010000022.1"/>
</dbReference>
<reference evidence="3" key="1">
    <citation type="journal article" date="2019" name="Int. J. Syst. Evol. Microbiol.">
        <title>The Global Catalogue of Microorganisms (GCM) 10K type strain sequencing project: providing services to taxonomists for standard genome sequencing and annotation.</title>
        <authorList>
            <consortium name="The Broad Institute Genomics Platform"/>
            <consortium name="The Broad Institute Genome Sequencing Center for Infectious Disease"/>
            <person name="Wu L."/>
            <person name="Ma J."/>
        </authorList>
    </citation>
    <scope>NUCLEOTIDE SEQUENCE [LARGE SCALE GENOMIC DNA]</scope>
    <source>
        <strain evidence="3">KCTC 52165</strain>
    </source>
</reference>
<organism evidence="2 3">
    <name type="scientific">Aquamicrobium soli</name>
    <dbReference type="NCBI Taxonomy" id="1811518"/>
    <lineage>
        <taxon>Bacteria</taxon>
        <taxon>Pseudomonadati</taxon>
        <taxon>Pseudomonadota</taxon>
        <taxon>Alphaproteobacteria</taxon>
        <taxon>Hyphomicrobiales</taxon>
        <taxon>Phyllobacteriaceae</taxon>
        <taxon>Aquamicrobium</taxon>
    </lineage>
</organism>
<feature type="region of interest" description="Disordered" evidence="1">
    <location>
        <begin position="1"/>
        <end position="87"/>
    </location>
</feature>
<dbReference type="Proteomes" id="UP001595583">
    <property type="component" value="Unassembled WGS sequence"/>
</dbReference>
<name>A0ABV7KGU6_9HYPH</name>
<protein>
    <submittedName>
        <fullName evidence="2">Uncharacterized protein</fullName>
    </submittedName>
</protein>
<evidence type="ECO:0000313" key="3">
    <source>
        <dbReference type="Proteomes" id="UP001595583"/>
    </source>
</evidence>
<evidence type="ECO:0000256" key="1">
    <source>
        <dbReference type="SAM" id="MobiDB-lite"/>
    </source>
</evidence>
<sequence>MPEKSDYETGARKYPVRTGPDPNDDFSPDAAMNKPPGKGGGLRDEQGAHDKRHPEEDSPEPDHIDPSPRDTREAPAPNPNGQPIKNP</sequence>
<proteinExistence type="predicted"/>
<feature type="compositionally biased region" description="Basic and acidic residues" evidence="1">
    <location>
        <begin position="41"/>
        <end position="73"/>
    </location>
</feature>
<evidence type="ECO:0000313" key="2">
    <source>
        <dbReference type="EMBL" id="MFC3208349.1"/>
    </source>
</evidence>
<dbReference type="EMBL" id="JBHRTK010000022">
    <property type="protein sequence ID" value="MFC3208349.1"/>
    <property type="molecule type" value="Genomic_DNA"/>
</dbReference>
<feature type="compositionally biased region" description="Pro residues" evidence="1">
    <location>
        <begin position="76"/>
        <end position="87"/>
    </location>
</feature>
<feature type="compositionally biased region" description="Basic and acidic residues" evidence="1">
    <location>
        <begin position="1"/>
        <end position="11"/>
    </location>
</feature>
<keyword evidence="3" id="KW-1185">Reference proteome</keyword>
<accession>A0ABV7KGU6</accession>